<evidence type="ECO:0000313" key="2">
    <source>
        <dbReference type="EMBL" id="NDV01915.1"/>
    </source>
</evidence>
<feature type="transmembrane region" description="Helical" evidence="1">
    <location>
        <begin position="73"/>
        <end position="91"/>
    </location>
</feature>
<comment type="caution">
    <text evidence="2">The sequence shown here is derived from an EMBL/GenBank/DDBJ whole genome shotgun (WGS) entry which is preliminary data.</text>
</comment>
<name>A0A6B2JVJ4_9RHOB</name>
<keyword evidence="3" id="KW-1185">Reference proteome</keyword>
<keyword evidence="1" id="KW-1133">Transmembrane helix</keyword>
<dbReference type="Proteomes" id="UP000474757">
    <property type="component" value="Unassembled WGS sequence"/>
</dbReference>
<dbReference type="InterPro" id="IPR018687">
    <property type="entry name" value="DUF2177_membr"/>
</dbReference>
<feature type="transmembrane region" description="Helical" evidence="1">
    <location>
        <begin position="47"/>
        <end position="67"/>
    </location>
</feature>
<gene>
    <name evidence="2" type="ORF">GZA08_13160</name>
</gene>
<dbReference type="AlphaFoldDB" id="A0A6B2JVJ4"/>
<keyword evidence="1" id="KW-0812">Transmembrane</keyword>
<feature type="transmembrane region" description="Helical" evidence="1">
    <location>
        <begin position="6"/>
        <end position="26"/>
    </location>
</feature>
<evidence type="ECO:0000256" key="1">
    <source>
        <dbReference type="SAM" id="Phobius"/>
    </source>
</evidence>
<proteinExistence type="predicted"/>
<keyword evidence="1" id="KW-0472">Membrane</keyword>
<reference evidence="2 3" key="1">
    <citation type="submission" date="2020-02" db="EMBL/GenBank/DDBJ databases">
        <title>Pseudoroseicyclus tamarix, sp. nov., isolated from offshore sediment of a Tamarix chinensis forest.</title>
        <authorList>
            <person name="Gai Y."/>
        </authorList>
    </citation>
    <scope>NUCLEOTIDE SEQUENCE [LARGE SCALE GENOMIC DNA]</scope>
    <source>
        <strain evidence="2 3">CLL3-39</strain>
    </source>
</reference>
<dbReference type="Pfam" id="PF09945">
    <property type="entry name" value="DUF2177"/>
    <property type="match status" value="1"/>
</dbReference>
<protein>
    <submittedName>
        <fullName evidence="2">DUF2177 family protein</fullName>
    </submittedName>
</protein>
<evidence type="ECO:0000313" key="3">
    <source>
        <dbReference type="Proteomes" id="UP000474757"/>
    </source>
</evidence>
<dbReference type="EMBL" id="JAAGAB010000003">
    <property type="protein sequence ID" value="NDV01915.1"/>
    <property type="molecule type" value="Genomic_DNA"/>
</dbReference>
<feature type="transmembrane region" description="Helical" evidence="1">
    <location>
        <begin position="111"/>
        <end position="129"/>
    </location>
</feature>
<dbReference type="RefSeq" id="WP_163894390.1">
    <property type="nucleotide sequence ID" value="NZ_JAAFYS010000003.1"/>
</dbReference>
<accession>A0A6B2JVJ4</accession>
<sequence>MTAVVLYAATAAIFLIADALMLSLVMRPLFERHLGPELRENIRIAPAALFYLAYVAILVWIVTWPALRDETSLGSVALTAALMGFFAYGTYEFTSFAVMSRWHVSMLMTDLAWGTLLTAGSATAGLWIARLLT</sequence>
<organism evidence="2 3">
    <name type="scientific">Pseudoroseicyclus tamaricis</name>
    <dbReference type="NCBI Taxonomy" id="2705421"/>
    <lineage>
        <taxon>Bacteria</taxon>
        <taxon>Pseudomonadati</taxon>
        <taxon>Pseudomonadota</taxon>
        <taxon>Alphaproteobacteria</taxon>
        <taxon>Rhodobacterales</taxon>
        <taxon>Paracoccaceae</taxon>
        <taxon>Pseudoroseicyclus</taxon>
    </lineage>
</organism>